<keyword evidence="6" id="KW-1185">Reference proteome</keyword>
<feature type="compositionally biased region" description="Polar residues" evidence="4">
    <location>
        <begin position="87"/>
        <end position="101"/>
    </location>
</feature>
<dbReference type="PANTHER" id="PTHR19919">
    <property type="entry name" value="WD REPEAT CONTAINING PROTEIN"/>
    <property type="match status" value="1"/>
</dbReference>
<feature type="compositionally biased region" description="Low complexity" evidence="4">
    <location>
        <begin position="65"/>
        <end position="86"/>
    </location>
</feature>
<accession>C5MAT7</accession>
<dbReference type="RefSeq" id="XP_002548882.1">
    <property type="nucleotide sequence ID" value="XM_002548836.1"/>
</dbReference>
<dbReference type="GeneID" id="8299807"/>
<evidence type="ECO:0000313" key="5">
    <source>
        <dbReference type="EMBL" id="EER32754.1"/>
    </source>
</evidence>
<feature type="compositionally biased region" description="Low complexity" evidence="4">
    <location>
        <begin position="544"/>
        <end position="558"/>
    </location>
</feature>
<organism evidence="5 6">
    <name type="scientific">Candida tropicalis (strain ATCC MYA-3404 / T1)</name>
    <name type="common">Yeast</name>
    <dbReference type="NCBI Taxonomy" id="294747"/>
    <lineage>
        <taxon>Eukaryota</taxon>
        <taxon>Fungi</taxon>
        <taxon>Dikarya</taxon>
        <taxon>Ascomycota</taxon>
        <taxon>Saccharomycotina</taxon>
        <taxon>Pichiomycetes</taxon>
        <taxon>Debaryomycetaceae</taxon>
        <taxon>Candida/Lodderomyces clade</taxon>
        <taxon>Candida</taxon>
    </lineage>
</organism>
<dbReference type="InterPro" id="IPR019775">
    <property type="entry name" value="WD40_repeat_CS"/>
</dbReference>
<dbReference type="Pfam" id="PF00400">
    <property type="entry name" value="WD40"/>
    <property type="match status" value="3"/>
</dbReference>
<dbReference type="SUPFAM" id="SSF50978">
    <property type="entry name" value="WD40 repeat-like"/>
    <property type="match status" value="1"/>
</dbReference>
<dbReference type="KEGG" id="ctp:CTRG_03179"/>
<evidence type="ECO:0000256" key="1">
    <source>
        <dbReference type="ARBA" id="ARBA00022574"/>
    </source>
</evidence>
<feature type="compositionally biased region" description="Low complexity" evidence="4">
    <location>
        <begin position="353"/>
        <end position="373"/>
    </location>
</feature>
<dbReference type="Proteomes" id="UP000002037">
    <property type="component" value="Unassembled WGS sequence"/>
</dbReference>
<feature type="compositionally biased region" description="Low complexity" evidence="4">
    <location>
        <begin position="191"/>
        <end position="207"/>
    </location>
</feature>
<evidence type="ECO:0000256" key="4">
    <source>
        <dbReference type="SAM" id="MobiDB-lite"/>
    </source>
</evidence>
<dbReference type="InterPro" id="IPR036322">
    <property type="entry name" value="WD40_repeat_dom_sf"/>
</dbReference>
<dbReference type="PROSITE" id="PS00678">
    <property type="entry name" value="WD_REPEATS_1"/>
    <property type="match status" value="1"/>
</dbReference>
<feature type="region of interest" description="Disordered" evidence="4">
    <location>
        <begin position="288"/>
        <end position="312"/>
    </location>
</feature>
<dbReference type="AlphaFoldDB" id="C5MAT7"/>
<dbReference type="SMART" id="SM00320">
    <property type="entry name" value="WD40"/>
    <property type="match status" value="3"/>
</dbReference>
<dbReference type="Gene3D" id="2.130.10.10">
    <property type="entry name" value="YVTN repeat-like/Quinoprotein amine dehydrogenase"/>
    <property type="match status" value="1"/>
</dbReference>
<feature type="region of interest" description="Disordered" evidence="4">
    <location>
        <begin position="1"/>
        <end position="21"/>
    </location>
</feature>
<name>C5MAT7_CANTT</name>
<feature type="region of interest" description="Disordered" evidence="4">
    <location>
        <begin position="187"/>
        <end position="211"/>
    </location>
</feature>
<feature type="region of interest" description="Disordered" evidence="4">
    <location>
        <begin position="65"/>
        <end position="101"/>
    </location>
</feature>
<dbReference type="InterPro" id="IPR015943">
    <property type="entry name" value="WD40/YVTN_repeat-like_dom_sf"/>
</dbReference>
<dbReference type="InterPro" id="IPR001680">
    <property type="entry name" value="WD40_rpt"/>
</dbReference>
<dbReference type="HOGENOM" id="CLU_013694_4_0_1"/>
<feature type="compositionally biased region" description="Low complexity" evidence="4">
    <location>
        <begin position="288"/>
        <end position="304"/>
    </location>
</feature>
<feature type="repeat" description="WD" evidence="3">
    <location>
        <begin position="505"/>
        <end position="541"/>
    </location>
</feature>
<reference evidence="5 6" key="1">
    <citation type="journal article" date="2009" name="Nature">
        <title>Evolution of pathogenicity and sexual reproduction in eight Candida genomes.</title>
        <authorList>
            <person name="Butler G."/>
            <person name="Rasmussen M.D."/>
            <person name="Lin M.F."/>
            <person name="Santos M.A."/>
            <person name="Sakthikumar S."/>
            <person name="Munro C.A."/>
            <person name="Rheinbay E."/>
            <person name="Grabherr M."/>
            <person name="Forche A."/>
            <person name="Reedy J.L."/>
            <person name="Agrafioti I."/>
            <person name="Arnaud M.B."/>
            <person name="Bates S."/>
            <person name="Brown A.J."/>
            <person name="Brunke S."/>
            <person name="Costanzo M.C."/>
            <person name="Fitzpatrick D.A."/>
            <person name="de Groot P.W."/>
            <person name="Harris D."/>
            <person name="Hoyer L.L."/>
            <person name="Hube B."/>
            <person name="Klis F.M."/>
            <person name="Kodira C."/>
            <person name="Lennard N."/>
            <person name="Logue M.E."/>
            <person name="Martin R."/>
            <person name="Neiman A.M."/>
            <person name="Nikolaou E."/>
            <person name="Quail M.A."/>
            <person name="Quinn J."/>
            <person name="Santos M.C."/>
            <person name="Schmitzberger F.F."/>
            <person name="Sherlock G."/>
            <person name="Shah P."/>
            <person name="Silverstein K.A."/>
            <person name="Skrzypek M.S."/>
            <person name="Soll D."/>
            <person name="Staggs R."/>
            <person name="Stansfield I."/>
            <person name="Stumpf M.P."/>
            <person name="Sudbery P.E."/>
            <person name="Srikantha T."/>
            <person name="Zeng Q."/>
            <person name="Berman J."/>
            <person name="Berriman M."/>
            <person name="Heitman J."/>
            <person name="Gow N.A."/>
            <person name="Lorenz M.C."/>
            <person name="Birren B.W."/>
            <person name="Kellis M."/>
            <person name="Cuomo C.A."/>
        </authorList>
    </citation>
    <scope>NUCLEOTIDE SEQUENCE [LARGE SCALE GENOMIC DNA]</scope>
    <source>
        <strain evidence="6">ATCC MYA-3404 / T1</strain>
    </source>
</reference>
<keyword evidence="1 3" id="KW-0853">WD repeat</keyword>
<dbReference type="eggNOG" id="KOG0290">
    <property type="taxonomic scope" value="Eukaryota"/>
</dbReference>
<dbReference type="PROSITE" id="PS50082">
    <property type="entry name" value="WD_REPEATS_2"/>
    <property type="match status" value="2"/>
</dbReference>
<gene>
    <name evidence="5" type="ORF">CTRG_03179</name>
</gene>
<proteinExistence type="predicted"/>
<dbReference type="VEuPathDB" id="FungiDB:CTRG_03179"/>
<feature type="region of interest" description="Disordered" evidence="4">
    <location>
        <begin position="544"/>
        <end position="577"/>
    </location>
</feature>
<feature type="repeat" description="WD" evidence="3">
    <location>
        <begin position="385"/>
        <end position="427"/>
    </location>
</feature>
<feature type="compositionally biased region" description="Low complexity" evidence="4">
    <location>
        <begin position="565"/>
        <end position="577"/>
    </location>
</feature>
<dbReference type="OrthoDB" id="1284551at2759"/>
<evidence type="ECO:0000256" key="2">
    <source>
        <dbReference type="ARBA" id="ARBA00022737"/>
    </source>
</evidence>
<dbReference type="InterPro" id="IPR045159">
    <property type="entry name" value="DCAF7-like"/>
</dbReference>
<protein>
    <recommendedName>
        <fullName evidence="7">WD repeat-containing protein</fullName>
    </recommendedName>
</protein>
<evidence type="ECO:0008006" key="7">
    <source>
        <dbReference type="Google" id="ProtNLM"/>
    </source>
</evidence>
<evidence type="ECO:0000256" key="3">
    <source>
        <dbReference type="PROSITE-ProRule" id="PRU00221"/>
    </source>
</evidence>
<evidence type="ECO:0000313" key="6">
    <source>
        <dbReference type="Proteomes" id="UP000002037"/>
    </source>
</evidence>
<feature type="compositionally biased region" description="Polar residues" evidence="4">
    <location>
        <begin position="1"/>
        <end position="19"/>
    </location>
</feature>
<dbReference type="STRING" id="294747.C5MAT7"/>
<keyword evidence="2" id="KW-0677">Repeat</keyword>
<dbReference type="EMBL" id="GG692398">
    <property type="protein sequence ID" value="EER32754.1"/>
    <property type="molecule type" value="Genomic_DNA"/>
</dbReference>
<dbReference type="PROSITE" id="PS50294">
    <property type="entry name" value="WD_REPEATS_REGION"/>
    <property type="match status" value="1"/>
</dbReference>
<sequence length="622" mass="67175">MDWYNNSSKRSSITTGQPTYPSPAFHGTIMTNNNLSASASLSNNPNTNTYQSSLYGSQKVNIYQQSAQQQPHQQHIQQQQSLVNQQTPSLGLSGQSTIPGRNLSPISHSASPVVSVPTTPLERNSYYFSQFPLYASDWVYLNNSQLDCIALGSYKEGFTNKLEIVHGNKFENEYNIDNLASPGGSTTLMYNNNSNSNNNNNNNNNNNAGGYYEDDDLSSGEGYYFQKVCDVNLDYPVTHLQWDPSMLQYGSSTSERLAASSEVLRLYKVVDNGGDSFTLQQTHTLANNTAASTTSSNSTTSSSSGNSKNVDDINTYPPVTSFDWNKTDPNILITSSVDTTCTVWDLHRSHPRTTGNTITATSSGGTNNGGSNDDMTDTATVKTQLIAHDSEVFDVKFMHKSTNVFASVGNDGSMRVFDLRSLEHSTIIYEPPPIPISSSNSSTLGNPNSSTFNSKALLTLSTSNIDQHHLATVGINSNQVIIIDMRMPGLPVVTIDGSLGGINHSSINSIKWHPTSNYLLTGGDDCQALVWDINNLPNSNSVVNTTDTTTTTTTTTTTGSGGGTTTSNGNTNGSNNGHSGMIIDTPVLAYTEDLEINNVCWRQNQGDWMGVVSGKGFQAVSI</sequence>
<feature type="region of interest" description="Disordered" evidence="4">
    <location>
        <begin position="351"/>
        <end position="375"/>
    </location>
</feature>